<dbReference type="EMBL" id="KV441551">
    <property type="protein sequence ID" value="OAG07545.1"/>
    <property type="molecule type" value="Genomic_DNA"/>
</dbReference>
<feature type="compositionally biased region" description="Acidic residues" evidence="1">
    <location>
        <begin position="742"/>
        <end position="751"/>
    </location>
</feature>
<feature type="compositionally biased region" description="Polar residues" evidence="1">
    <location>
        <begin position="511"/>
        <end position="538"/>
    </location>
</feature>
<accession>A0A177CJ48</accession>
<feature type="compositionally biased region" description="Basic residues" evidence="1">
    <location>
        <begin position="765"/>
        <end position="777"/>
    </location>
</feature>
<feature type="compositionally biased region" description="Basic and acidic residues" evidence="1">
    <location>
        <begin position="854"/>
        <end position="874"/>
    </location>
</feature>
<feature type="compositionally biased region" description="Low complexity" evidence="1">
    <location>
        <begin position="248"/>
        <end position="259"/>
    </location>
</feature>
<dbReference type="RefSeq" id="XP_018037910.1">
    <property type="nucleotide sequence ID" value="XM_018184112.1"/>
</dbReference>
<dbReference type="Proteomes" id="UP000077069">
    <property type="component" value="Unassembled WGS sequence"/>
</dbReference>
<feature type="compositionally biased region" description="Basic and acidic residues" evidence="1">
    <location>
        <begin position="115"/>
        <end position="135"/>
    </location>
</feature>
<evidence type="ECO:0000313" key="2">
    <source>
        <dbReference type="EMBL" id="OAG07545.1"/>
    </source>
</evidence>
<keyword evidence="3" id="KW-1185">Reference proteome</keyword>
<proteinExistence type="predicted"/>
<reference evidence="2 3" key="1">
    <citation type="submission" date="2016-05" db="EMBL/GenBank/DDBJ databases">
        <title>Comparative analysis of secretome profiles of manganese(II)-oxidizing ascomycete fungi.</title>
        <authorList>
            <consortium name="DOE Joint Genome Institute"/>
            <person name="Zeiner C.A."/>
            <person name="Purvine S.O."/>
            <person name="Zink E.M."/>
            <person name="Wu S."/>
            <person name="Pasa-Tolic L."/>
            <person name="Chaput D.L."/>
            <person name="Haridas S."/>
            <person name="Grigoriev I.V."/>
            <person name="Santelli C.M."/>
            <person name="Hansel C.M."/>
        </authorList>
    </citation>
    <scope>NUCLEOTIDE SEQUENCE [LARGE SCALE GENOMIC DNA]</scope>
    <source>
        <strain evidence="2 3">AP3s5-JAC2a</strain>
    </source>
</reference>
<feature type="region of interest" description="Disordered" evidence="1">
    <location>
        <begin position="742"/>
        <end position="777"/>
    </location>
</feature>
<evidence type="ECO:0000313" key="3">
    <source>
        <dbReference type="Proteomes" id="UP000077069"/>
    </source>
</evidence>
<feature type="region of interest" description="Disordered" evidence="1">
    <location>
        <begin position="841"/>
        <end position="896"/>
    </location>
</feature>
<feature type="region of interest" description="Disordered" evidence="1">
    <location>
        <begin position="1"/>
        <end position="50"/>
    </location>
</feature>
<feature type="region of interest" description="Disordered" evidence="1">
    <location>
        <begin position="438"/>
        <end position="556"/>
    </location>
</feature>
<protein>
    <submittedName>
        <fullName evidence="2">Uncharacterized protein</fullName>
    </submittedName>
</protein>
<feature type="compositionally biased region" description="Polar residues" evidence="1">
    <location>
        <begin position="217"/>
        <end position="227"/>
    </location>
</feature>
<feature type="compositionally biased region" description="Polar residues" evidence="1">
    <location>
        <begin position="441"/>
        <end position="451"/>
    </location>
</feature>
<dbReference type="InParanoid" id="A0A177CJ48"/>
<feature type="region of interest" description="Disordered" evidence="1">
    <location>
        <begin position="293"/>
        <end position="337"/>
    </location>
</feature>
<dbReference type="AlphaFoldDB" id="A0A177CJ48"/>
<feature type="compositionally biased region" description="Polar residues" evidence="1">
    <location>
        <begin position="876"/>
        <end position="894"/>
    </location>
</feature>
<feature type="compositionally biased region" description="Basic and acidic residues" evidence="1">
    <location>
        <begin position="312"/>
        <end position="324"/>
    </location>
</feature>
<feature type="region of interest" description="Disordered" evidence="1">
    <location>
        <begin position="217"/>
        <end position="259"/>
    </location>
</feature>
<dbReference type="GeneID" id="28767598"/>
<evidence type="ECO:0000256" key="1">
    <source>
        <dbReference type="SAM" id="MobiDB-lite"/>
    </source>
</evidence>
<gene>
    <name evidence="2" type="ORF">CC84DRAFT_1243122</name>
</gene>
<feature type="region of interest" description="Disordered" evidence="1">
    <location>
        <begin position="942"/>
        <end position="966"/>
    </location>
</feature>
<organism evidence="2 3">
    <name type="scientific">Paraphaeosphaeria sporulosa</name>
    <dbReference type="NCBI Taxonomy" id="1460663"/>
    <lineage>
        <taxon>Eukaryota</taxon>
        <taxon>Fungi</taxon>
        <taxon>Dikarya</taxon>
        <taxon>Ascomycota</taxon>
        <taxon>Pezizomycotina</taxon>
        <taxon>Dothideomycetes</taxon>
        <taxon>Pleosporomycetidae</taxon>
        <taxon>Pleosporales</taxon>
        <taxon>Massarineae</taxon>
        <taxon>Didymosphaeriaceae</taxon>
        <taxon>Paraphaeosphaeria</taxon>
    </lineage>
</organism>
<name>A0A177CJ48_9PLEO</name>
<feature type="region of interest" description="Disordered" evidence="1">
    <location>
        <begin position="115"/>
        <end position="151"/>
    </location>
</feature>
<sequence length="1040" mass="116284">MASTLCCTAEQEGRPESPELPNTRVNEASTPARLPLLPLPPKPAGSVNSRFTSARTEDLHELRQIFDNAKDNEPTHASPTKAARRARFNKPSIYSLRSLHKMKSMRSLIRRKFSRDLAKKPSGDHILSKTAKDGETPGQGTVVKQQKGRHDVQVKITKDDLRKDLLSDKRSDEGGYDSDAQVLDDIARNIGKKTPNKRPSIHSIDWEPSTARLGQVFSSPNLQAETSKAQERKLRRSHSATSIRLPEHSPLSPLRLPSLKSHDPDGIPWSVALNESLRLSYLPILRRPISPKRSQISLRRMPSDKNATARVGKQENDIPRKAPAEEEEDRPTPSTVMQIRVQEPTAMTTPRQSGSLRVITRGIPPAVVQESAKEQDVTEEDQPRRSVHLYSMRISHHLRSGSLLSWNTTADRSELPSFASSRVPPKWGRVLTNDLREDKSSIYSSRPQSPLDSPLESFGGSIIDLSQTPKNPTSTARSSLDRDRARRSNSYPTDNDETPKPPQRHGLTNLRDVTSYSALTRRSNEMTRLSRGNSVASTRKSKFREEFSPSPPKKKLMPSASVIRFFTPKRGSLRSQSETNMKTGDFIPEVDGSLEVPDAATQRERRNSKSAISLEAEQKALFKDKKASGMWDRALQNYQDEKAAMLLPQNRDLAIYRGPFRERSGSGSRPRVSEECEIARKEAQLLFAQQTDTIDTVGAWGRYPSHTRADRTFSAGHQDQVETRDFALEAAIKFAMNENTDGDDVEEEEIDPATRPVTPPLLPGQKKRKKKVGHTRIAKSHSMTFGKSFLKNYTKIFRSQSIEFHRHGQGHRSSMATGGTLEYPELEIVPDVWRRAIIEETSRDSSHGNGETHAAQEEHVAGDKKGKGKMKEEDSATTLQPLATSSRPTTSNLLQAGLDGTKDTARVWSAYYENCLPALPHASSNLDFTIDDFGAPARRSLESKRASMRSRTMPVRYSQHSRSASRMTHLSIASHGSGRPSFIYMGENDGGMDEQSIVSVRRSTMDLVSMYKEQEHTEMERVLNIVQAESAKDSTTLKGL</sequence>
<dbReference type="OrthoDB" id="3437384at2759"/>